<evidence type="ECO:0000313" key="2">
    <source>
        <dbReference type="Proteomes" id="UP000008794"/>
    </source>
</evidence>
<dbReference type="KEGG" id="ash:AL1_31940"/>
<evidence type="ECO:0000313" key="1">
    <source>
        <dbReference type="EMBL" id="CBK65262.1"/>
    </source>
</evidence>
<sequence length="161" mass="17077">MPSATSMNPSTTFTELSHPPLLGSFLSIEGKKAKRVNGSAKATEKASIVTIGLQNSPAVDLISTEPTMGPVHENDTSTSVRAMKKMPARPLESALESVLLTIHEGIVISNAPKNDAAKTMNTRKKRMFGSQCVASQLKMSAVTASPPTRRVIRMIAAMGSV</sequence>
<name>D4IQQ0_9BACT</name>
<protein>
    <submittedName>
        <fullName evidence="1">Uncharacterized protein</fullName>
    </submittedName>
</protein>
<keyword evidence="2" id="KW-1185">Reference proteome</keyword>
<dbReference type="Proteomes" id="UP000008794">
    <property type="component" value="Chromosome"/>
</dbReference>
<organism evidence="1 2">
    <name type="scientific">Alistipes shahii WAL 8301</name>
    <dbReference type="NCBI Taxonomy" id="717959"/>
    <lineage>
        <taxon>Bacteria</taxon>
        <taxon>Pseudomonadati</taxon>
        <taxon>Bacteroidota</taxon>
        <taxon>Bacteroidia</taxon>
        <taxon>Bacteroidales</taxon>
        <taxon>Rikenellaceae</taxon>
        <taxon>Alistipes</taxon>
    </lineage>
</organism>
<dbReference type="HOGENOM" id="CLU_1640235_0_0_10"/>
<dbReference type="EMBL" id="FP929032">
    <property type="protein sequence ID" value="CBK65262.1"/>
    <property type="molecule type" value="Genomic_DNA"/>
</dbReference>
<accession>D4IQQ0</accession>
<reference evidence="1 2" key="1">
    <citation type="submission" date="2010-03" db="EMBL/GenBank/DDBJ databases">
        <title>The genome sequence of Alistipes shahii WAL 8301.</title>
        <authorList>
            <consortium name="metaHIT consortium -- http://www.metahit.eu/"/>
            <person name="Pajon A."/>
            <person name="Turner K."/>
            <person name="Parkhill J."/>
        </authorList>
    </citation>
    <scope>NUCLEOTIDE SEQUENCE [LARGE SCALE GENOMIC DNA]</scope>
    <source>
        <strain evidence="1 2">WAL 8301</strain>
    </source>
</reference>
<gene>
    <name evidence="1" type="ORF">AL1_31940</name>
</gene>
<reference evidence="1 2" key="2">
    <citation type="submission" date="2010-03" db="EMBL/GenBank/DDBJ databases">
        <authorList>
            <person name="Pajon A."/>
        </authorList>
    </citation>
    <scope>NUCLEOTIDE SEQUENCE [LARGE SCALE GENOMIC DNA]</scope>
    <source>
        <strain evidence="1 2">WAL 8301</strain>
    </source>
</reference>
<proteinExistence type="predicted"/>
<dbReference type="AlphaFoldDB" id="D4IQQ0"/>